<name>Q30ZC9_OLEA2</name>
<dbReference type="AlphaFoldDB" id="Q30ZC9"/>
<dbReference type="Proteomes" id="UP000002710">
    <property type="component" value="Chromosome"/>
</dbReference>
<dbReference type="KEGG" id="dde:Dde_2170"/>
<dbReference type="Gene3D" id="3.30.1200.10">
    <property type="entry name" value="YggU-like"/>
    <property type="match status" value="1"/>
</dbReference>
<keyword evidence="5" id="KW-1185">Reference proteome</keyword>
<evidence type="ECO:0000256" key="2">
    <source>
        <dbReference type="HAMAP-Rule" id="MF_00634"/>
    </source>
</evidence>
<evidence type="ECO:0000256" key="3">
    <source>
        <dbReference type="SAM" id="MobiDB-lite"/>
    </source>
</evidence>
<evidence type="ECO:0000313" key="5">
    <source>
        <dbReference type="Proteomes" id="UP000002710"/>
    </source>
</evidence>
<sequence length="118" mass="13127">MNDKEYLCPAAQGLWRLKVWAQPGAKHSGIAGLYDGRVRIRLSAPAVDNKANKELIRFVAQLCGVKQNRVRLESGVSSRKKVLLIERDTMPVLDVPETGHQEQPNIAEGDEFHGNARP</sequence>
<dbReference type="PANTHER" id="PTHR13420:SF7">
    <property type="entry name" value="UPF0235 PROTEIN C15ORF40"/>
    <property type="match status" value="1"/>
</dbReference>
<proteinExistence type="inferred from homology"/>
<dbReference type="InterPro" id="IPR036591">
    <property type="entry name" value="YggU-like_sf"/>
</dbReference>
<gene>
    <name evidence="4" type="ordered locus">Dde_2170</name>
</gene>
<dbReference type="NCBIfam" id="TIGR00251">
    <property type="entry name" value="DUF167 family protein"/>
    <property type="match status" value="1"/>
</dbReference>
<evidence type="ECO:0000313" key="4">
    <source>
        <dbReference type="EMBL" id="ABB38967.1"/>
    </source>
</evidence>
<dbReference type="RefSeq" id="WP_011368064.1">
    <property type="nucleotide sequence ID" value="NC_007519.1"/>
</dbReference>
<organism evidence="4 5">
    <name type="scientific">Oleidesulfovibrio alaskensis (strain ATCC BAA-1058 / DSM 17464 / G20)</name>
    <name type="common">Desulfovibrio alaskensis</name>
    <dbReference type="NCBI Taxonomy" id="207559"/>
    <lineage>
        <taxon>Bacteria</taxon>
        <taxon>Pseudomonadati</taxon>
        <taxon>Thermodesulfobacteriota</taxon>
        <taxon>Desulfovibrionia</taxon>
        <taxon>Desulfovibrionales</taxon>
        <taxon>Desulfovibrionaceae</taxon>
        <taxon>Oleidesulfovibrio</taxon>
    </lineage>
</organism>
<dbReference type="InterPro" id="IPR003746">
    <property type="entry name" value="DUF167"/>
</dbReference>
<reference evidence="4 5" key="1">
    <citation type="journal article" date="2011" name="J. Bacteriol.">
        <title>Complete genome sequence and updated annotation of Desulfovibrio alaskensis G20.</title>
        <authorList>
            <person name="Hauser L.J."/>
            <person name="Land M.L."/>
            <person name="Brown S.D."/>
            <person name="Larimer F."/>
            <person name="Keller K.L."/>
            <person name="Rapp-Giles B.J."/>
            <person name="Price M.N."/>
            <person name="Lin M."/>
            <person name="Bruce D.C."/>
            <person name="Detter J.C."/>
            <person name="Tapia R."/>
            <person name="Han C.S."/>
            <person name="Goodwin L.A."/>
            <person name="Cheng J.F."/>
            <person name="Pitluck S."/>
            <person name="Copeland A."/>
            <person name="Lucas S."/>
            <person name="Nolan M."/>
            <person name="Lapidus A.L."/>
            <person name="Palumbo A.V."/>
            <person name="Wall J.D."/>
        </authorList>
    </citation>
    <scope>NUCLEOTIDE SEQUENCE [LARGE SCALE GENOMIC DNA]</scope>
    <source>
        <strain evidence="5">ATCC BAA 1058 / DSM 17464 / G20</strain>
    </source>
</reference>
<dbReference type="SUPFAM" id="SSF69786">
    <property type="entry name" value="YggU-like"/>
    <property type="match status" value="1"/>
</dbReference>
<dbReference type="Pfam" id="PF02594">
    <property type="entry name" value="DUF167"/>
    <property type="match status" value="1"/>
</dbReference>
<dbReference type="GO" id="GO:0005737">
    <property type="term" value="C:cytoplasm"/>
    <property type="evidence" value="ECO:0007669"/>
    <property type="project" value="TreeGrafter"/>
</dbReference>
<dbReference type="eggNOG" id="COG1872">
    <property type="taxonomic scope" value="Bacteria"/>
</dbReference>
<feature type="region of interest" description="Disordered" evidence="3">
    <location>
        <begin position="93"/>
        <end position="118"/>
    </location>
</feature>
<dbReference type="PANTHER" id="PTHR13420">
    <property type="entry name" value="UPF0235 PROTEIN C15ORF40"/>
    <property type="match status" value="1"/>
</dbReference>
<protein>
    <recommendedName>
        <fullName evidence="2">UPF0235 protein Dde_2170</fullName>
    </recommendedName>
</protein>
<dbReference type="STRING" id="207559.Dde_2170"/>
<dbReference type="HAMAP" id="MF_00634">
    <property type="entry name" value="UPF0235"/>
    <property type="match status" value="1"/>
</dbReference>
<evidence type="ECO:0000256" key="1">
    <source>
        <dbReference type="ARBA" id="ARBA00010364"/>
    </source>
</evidence>
<comment type="similarity">
    <text evidence="1 2">Belongs to the UPF0235 family.</text>
</comment>
<dbReference type="EMBL" id="CP000112">
    <property type="protein sequence ID" value="ABB38967.1"/>
    <property type="molecule type" value="Genomic_DNA"/>
</dbReference>
<accession>Q30ZC9</accession>
<dbReference type="HOGENOM" id="CLU_2069259_0_0_7"/>
<dbReference type="SMART" id="SM01152">
    <property type="entry name" value="DUF167"/>
    <property type="match status" value="1"/>
</dbReference>